<evidence type="ECO:0000313" key="4">
    <source>
        <dbReference type="Proteomes" id="UP000011087"/>
    </source>
</evidence>
<evidence type="ECO:0000256" key="1">
    <source>
        <dbReference type="SAM" id="MobiDB-lite"/>
    </source>
</evidence>
<dbReference type="EMBL" id="JH993006">
    <property type="protein sequence ID" value="EKX44110.1"/>
    <property type="molecule type" value="Genomic_DNA"/>
</dbReference>
<evidence type="ECO:0000313" key="2">
    <source>
        <dbReference type="EMBL" id="EKX44110.1"/>
    </source>
</evidence>
<organism evidence="2">
    <name type="scientific">Guillardia theta (strain CCMP2712)</name>
    <name type="common">Cryptophyte</name>
    <dbReference type="NCBI Taxonomy" id="905079"/>
    <lineage>
        <taxon>Eukaryota</taxon>
        <taxon>Cryptophyceae</taxon>
        <taxon>Pyrenomonadales</taxon>
        <taxon>Geminigeraceae</taxon>
        <taxon>Guillardia</taxon>
    </lineage>
</organism>
<gene>
    <name evidence="2" type="ORF">GUITHDRAFT_139963</name>
</gene>
<sequence length="230" mass="25596">MFLAADSSNFHFMSQGDCHHMGRTVCSPRNRETFARNEFALDLATSRGFLHVADGGHGHARDLEGAREQRLEQTPLHQSVAPEVGQGNRKVMGRRRSCCVVPPLSKELIDQFYCEESCKGATGLVQGVLECGHRASSCPCTPQSNSEETQEEGAKKRTPSNKCLMRRESLPASLARRLSRTNEEYDIPVLQILSAAEGDERLKGILERLNTMRSPARCQYTEDTVDDVET</sequence>
<reference evidence="2 4" key="1">
    <citation type="journal article" date="2012" name="Nature">
        <title>Algal genomes reveal evolutionary mosaicism and the fate of nucleomorphs.</title>
        <authorList>
            <consortium name="DOE Joint Genome Institute"/>
            <person name="Curtis B.A."/>
            <person name="Tanifuji G."/>
            <person name="Burki F."/>
            <person name="Gruber A."/>
            <person name="Irimia M."/>
            <person name="Maruyama S."/>
            <person name="Arias M.C."/>
            <person name="Ball S.G."/>
            <person name="Gile G.H."/>
            <person name="Hirakawa Y."/>
            <person name="Hopkins J.F."/>
            <person name="Kuo A."/>
            <person name="Rensing S.A."/>
            <person name="Schmutz J."/>
            <person name="Symeonidi A."/>
            <person name="Elias M."/>
            <person name="Eveleigh R.J."/>
            <person name="Herman E.K."/>
            <person name="Klute M.J."/>
            <person name="Nakayama T."/>
            <person name="Obornik M."/>
            <person name="Reyes-Prieto A."/>
            <person name="Armbrust E.V."/>
            <person name="Aves S.J."/>
            <person name="Beiko R.G."/>
            <person name="Coutinho P."/>
            <person name="Dacks J.B."/>
            <person name="Durnford D.G."/>
            <person name="Fast N.M."/>
            <person name="Green B.R."/>
            <person name="Grisdale C.J."/>
            <person name="Hempel F."/>
            <person name="Henrissat B."/>
            <person name="Hoppner M.P."/>
            <person name="Ishida K."/>
            <person name="Kim E."/>
            <person name="Koreny L."/>
            <person name="Kroth P.G."/>
            <person name="Liu Y."/>
            <person name="Malik S.B."/>
            <person name="Maier U.G."/>
            <person name="McRose D."/>
            <person name="Mock T."/>
            <person name="Neilson J.A."/>
            <person name="Onodera N.T."/>
            <person name="Poole A.M."/>
            <person name="Pritham E.J."/>
            <person name="Richards T.A."/>
            <person name="Rocap G."/>
            <person name="Roy S.W."/>
            <person name="Sarai C."/>
            <person name="Schaack S."/>
            <person name="Shirato S."/>
            <person name="Slamovits C.H."/>
            <person name="Spencer D.F."/>
            <person name="Suzuki S."/>
            <person name="Worden A.Z."/>
            <person name="Zauner S."/>
            <person name="Barry K."/>
            <person name="Bell C."/>
            <person name="Bharti A.K."/>
            <person name="Crow J.A."/>
            <person name="Grimwood J."/>
            <person name="Kramer R."/>
            <person name="Lindquist E."/>
            <person name="Lucas S."/>
            <person name="Salamov A."/>
            <person name="McFadden G.I."/>
            <person name="Lane C.E."/>
            <person name="Keeling P.J."/>
            <person name="Gray M.W."/>
            <person name="Grigoriev I.V."/>
            <person name="Archibald J.M."/>
        </authorList>
    </citation>
    <scope>NUCLEOTIDE SEQUENCE</scope>
    <source>
        <strain evidence="2 4">CCMP2712</strain>
    </source>
</reference>
<feature type="compositionally biased region" description="Polar residues" evidence="1">
    <location>
        <begin position="138"/>
        <end position="147"/>
    </location>
</feature>
<dbReference type="Proteomes" id="UP000011087">
    <property type="component" value="Unassembled WGS sequence"/>
</dbReference>
<dbReference type="AlphaFoldDB" id="L1J7Q1"/>
<keyword evidence="4" id="KW-1185">Reference proteome</keyword>
<proteinExistence type="predicted"/>
<name>L1J7Q1_GUITC</name>
<dbReference type="HOGENOM" id="CLU_1206765_0_0_1"/>
<dbReference type="GeneID" id="17300884"/>
<dbReference type="KEGG" id="gtt:GUITHDRAFT_139963"/>
<dbReference type="EnsemblProtists" id="EKX44110">
    <property type="protein sequence ID" value="EKX44110"/>
    <property type="gene ID" value="GUITHDRAFT_139963"/>
</dbReference>
<accession>L1J7Q1</accession>
<reference evidence="3" key="3">
    <citation type="submission" date="2016-03" db="UniProtKB">
        <authorList>
            <consortium name="EnsemblProtists"/>
        </authorList>
    </citation>
    <scope>IDENTIFICATION</scope>
</reference>
<protein>
    <submittedName>
        <fullName evidence="2 3">Uncharacterized protein</fullName>
    </submittedName>
</protein>
<dbReference type="RefSeq" id="XP_005831090.1">
    <property type="nucleotide sequence ID" value="XM_005831033.1"/>
</dbReference>
<feature type="region of interest" description="Disordered" evidence="1">
    <location>
        <begin position="138"/>
        <end position="161"/>
    </location>
</feature>
<dbReference type="PaxDb" id="55529-EKX44110"/>
<evidence type="ECO:0000313" key="3">
    <source>
        <dbReference type="EnsemblProtists" id="EKX44110"/>
    </source>
</evidence>
<reference evidence="4" key="2">
    <citation type="submission" date="2012-11" db="EMBL/GenBank/DDBJ databases">
        <authorList>
            <person name="Kuo A."/>
            <person name="Curtis B.A."/>
            <person name="Tanifuji G."/>
            <person name="Burki F."/>
            <person name="Gruber A."/>
            <person name="Irimia M."/>
            <person name="Maruyama S."/>
            <person name="Arias M.C."/>
            <person name="Ball S.G."/>
            <person name="Gile G.H."/>
            <person name="Hirakawa Y."/>
            <person name="Hopkins J.F."/>
            <person name="Rensing S.A."/>
            <person name="Schmutz J."/>
            <person name="Symeonidi A."/>
            <person name="Elias M."/>
            <person name="Eveleigh R.J."/>
            <person name="Herman E.K."/>
            <person name="Klute M.J."/>
            <person name="Nakayama T."/>
            <person name="Obornik M."/>
            <person name="Reyes-Prieto A."/>
            <person name="Armbrust E.V."/>
            <person name="Aves S.J."/>
            <person name="Beiko R.G."/>
            <person name="Coutinho P."/>
            <person name="Dacks J.B."/>
            <person name="Durnford D.G."/>
            <person name="Fast N.M."/>
            <person name="Green B.R."/>
            <person name="Grisdale C."/>
            <person name="Hempe F."/>
            <person name="Henrissat B."/>
            <person name="Hoppner M.P."/>
            <person name="Ishida K.-I."/>
            <person name="Kim E."/>
            <person name="Koreny L."/>
            <person name="Kroth P.G."/>
            <person name="Liu Y."/>
            <person name="Malik S.-B."/>
            <person name="Maier U.G."/>
            <person name="McRose D."/>
            <person name="Mock T."/>
            <person name="Neilson J.A."/>
            <person name="Onodera N.T."/>
            <person name="Poole A.M."/>
            <person name="Pritham E.J."/>
            <person name="Richards T.A."/>
            <person name="Rocap G."/>
            <person name="Roy S.W."/>
            <person name="Sarai C."/>
            <person name="Schaack S."/>
            <person name="Shirato S."/>
            <person name="Slamovits C.H."/>
            <person name="Spencer D.F."/>
            <person name="Suzuki S."/>
            <person name="Worden A.Z."/>
            <person name="Zauner S."/>
            <person name="Barry K."/>
            <person name="Bell C."/>
            <person name="Bharti A.K."/>
            <person name="Crow J.A."/>
            <person name="Grimwood J."/>
            <person name="Kramer R."/>
            <person name="Lindquist E."/>
            <person name="Lucas S."/>
            <person name="Salamov A."/>
            <person name="McFadden G.I."/>
            <person name="Lane C.E."/>
            <person name="Keeling P.J."/>
            <person name="Gray M.W."/>
            <person name="Grigoriev I.V."/>
            <person name="Archibald J.M."/>
        </authorList>
    </citation>
    <scope>NUCLEOTIDE SEQUENCE</scope>
    <source>
        <strain evidence="4">CCMP2712</strain>
    </source>
</reference>